<evidence type="ECO:0000313" key="10">
    <source>
        <dbReference type="EMBL" id="KPM46683.1"/>
    </source>
</evidence>
<dbReference type="RefSeq" id="WP_055151373.1">
    <property type="nucleotide sequence ID" value="NZ_JXSZ01000015.1"/>
</dbReference>
<dbReference type="InterPro" id="IPR002137">
    <property type="entry name" value="Beta-lactam_class-D_AS"/>
</dbReference>
<evidence type="ECO:0000256" key="1">
    <source>
        <dbReference type="ARBA" id="ARBA00001526"/>
    </source>
</evidence>
<keyword evidence="4" id="KW-0732">Signal</keyword>
<dbReference type="InterPro" id="IPR001460">
    <property type="entry name" value="PCN-bd_Tpept"/>
</dbReference>
<reference evidence="10 11" key="1">
    <citation type="submission" date="2015-07" db="EMBL/GenBank/DDBJ databases">
        <title>The draft genome sequence of Leadbetterella sp. JN14-9.</title>
        <authorList>
            <person name="Liu Y."/>
            <person name="Du J."/>
            <person name="Shao Z."/>
        </authorList>
    </citation>
    <scope>NUCLEOTIDE SEQUENCE [LARGE SCALE GENOMIC DNA]</scope>
    <source>
        <strain evidence="10 11">JN14-9</strain>
    </source>
</reference>
<evidence type="ECO:0000256" key="5">
    <source>
        <dbReference type="ARBA" id="ARBA00022801"/>
    </source>
</evidence>
<dbReference type="InterPro" id="IPR050515">
    <property type="entry name" value="Beta-lactam/transpept"/>
</dbReference>
<keyword evidence="6 8" id="KW-0046">Antibiotic resistance</keyword>
<dbReference type="PANTHER" id="PTHR30627">
    <property type="entry name" value="PEPTIDOGLYCAN D,D-TRANSPEPTIDASE"/>
    <property type="match status" value="1"/>
</dbReference>
<evidence type="ECO:0000256" key="3">
    <source>
        <dbReference type="ARBA" id="ARBA00012865"/>
    </source>
</evidence>
<comment type="catalytic activity">
    <reaction evidence="1 8">
        <text>a beta-lactam + H2O = a substituted beta-amino acid</text>
        <dbReference type="Rhea" id="RHEA:20401"/>
        <dbReference type="ChEBI" id="CHEBI:15377"/>
        <dbReference type="ChEBI" id="CHEBI:35627"/>
        <dbReference type="ChEBI" id="CHEBI:140347"/>
        <dbReference type="EC" id="3.5.2.6"/>
    </reaction>
</comment>
<dbReference type="GO" id="GO:0017001">
    <property type="term" value="P:antibiotic catabolic process"/>
    <property type="evidence" value="ECO:0007669"/>
    <property type="project" value="InterPro"/>
</dbReference>
<feature type="active site" description="Acyl-ester intermediate" evidence="7">
    <location>
        <position position="80"/>
    </location>
</feature>
<dbReference type="AlphaFoldDB" id="A0A0P7B8Q9"/>
<keyword evidence="11" id="KW-1185">Reference proteome</keyword>
<dbReference type="EC" id="3.5.2.6" evidence="3 8"/>
<dbReference type="OrthoDB" id="9762883at2"/>
<dbReference type="STRING" id="1605367.AFM12_18025"/>
<evidence type="ECO:0000313" key="11">
    <source>
        <dbReference type="Proteomes" id="UP000050454"/>
    </source>
</evidence>
<dbReference type="GO" id="GO:0008800">
    <property type="term" value="F:beta-lactamase activity"/>
    <property type="evidence" value="ECO:0007669"/>
    <property type="project" value="UniProtKB-UniRule"/>
</dbReference>
<proteinExistence type="inferred from homology"/>
<comment type="caution">
    <text evidence="10">The sequence shown here is derived from an EMBL/GenBank/DDBJ whole genome shotgun (WGS) entry which is preliminary data.</text>
</comment>
<dbReference type="PANTHER" id="PTHR30627:SF6">
    <property type="entry name" value="BETA-LACTAMASE YBXI-RELATED"/>
    <property type="match status" value="1"/>
</dbReference>
<dbReference type="GO" id="GO:0008658">
    <property type="term" value="F:penicillin binding"/>
    <property type="evidence" value="ECO:0007669"/>
    <property type="project" value="InterPro"/>
</dbReference>
<gene>
    <name evidence="10" type="ORF">AFM12_18025</name>
</gene>
<evidence type="ECO:0000256" key="2">
    <source>
        <dbReference type="ARBA" id="ARBA00007898"/>
    </source>
</evidence>
<dbReference type="EMBL" id="LGTQ01000015">
    <property type="protein sequence ID" value="KPM46683.1"/>
    <property type="molecule type" value="Genomic_DNA"/>
</dbReference>
<feature type="domain" description="Penicillin-binding protein transpeptidase" evidence="9">
    <location>
        <begin position="71"/>
        <end position="255"/>
    </location>
</feature>
<evidence type="ECO:0000256" key="6">
    <source>
        <dbReference type="ARBA" id="ARBA00023251"/>
    </source>
</evidence>
<evidence type="ECO:0000259" key="9">
    <source>
        <dbReference type="Pfam" id="PF00905"/>
    </source>
</evidence>
<sequence length="279" mass="32066">MNQYKIYLILTISELLFSCGDTNQSIDHNKSSPTRNESGEIQSFLDSAKVEGAVLLFSQSKNEFFCNDFDWAETGFLPASTFKIANSIQALENGIVENDSTMFYWDGQPRYLKSWEEDLTFHQAFQRSCVPCYQEIARETGVERMRQTLEKIGYPGMVFDSSTIDNFWLEGDSRISQFQQIEFLKRLVNKELPVSQKTVDIMSKIMLIDQNEDYDFYGKTGWAQPNDSTNIGWFVGYAVTPKDTLYMATNIQPTPAFNMNDFGKIRMLVTIKALEGLYK</sequence>
<dbReference type="GO" id="GO:0005886">
    <property type="term" value="C:plasma membrane"/>
    <property type="evidence" value="ECO:0007669"/>
    <property type="project" value="TreeGrafter"/>
</dbReference>
<dbReference type="Gene3D" id="3.40.710.10">
    <property type="entry name" value="DD-peptidase/beta-lactamase superfamily"/>
    <property type="match status" value="1"/>
</dbReference>
<dbReference type="PATRIC" id="fig|1605367.3.peg.1039"/>
<evidence type="ECO:0000256" key="8">
    <source>
        <dbReference type="RuleBase" id="RU361140"/>
    </source>
</evidence>
<dbReference type="GO" id="GO:0071555">
    <property type="term" value="P:cell wall organization"/>
    <property type="evidence" value="ECO:0007669"/>
    <property type="project" value="TreeGrafter"/>
</dbReference>
<protein>
    <recommendedName>
        <fullName evidence="3 8">Beta-lactamase</fullName>
        <ecNumber evidence="3 8">3.5.2.6</ecNumber>
    </recommendedName>
</protein>
<evidence type="ECO:0000256" key="7">
    <source>
        <dbReference type="PIRSR" id="PIRSR602137-50"/>
    </source>
</evidence>
<dbReference type="Pfam" id="PF00905">
    <property type="entry name" value="Transpeptidase"/>
    <property type="match status" value="1"/>
</dbReference>
<name>A0A0P7B8Q9_9BACT</name>
<dbReference type="InterPro" id="IPR012338">
    <property type="entry name" value="Beta-lactam/transpept-like"/>
</dbReference>
<accession>A0A0P7B8Q9</accession>
<dbReference type="SUPFAM" id="SSF56601">
    <property type="entry name" value="beta-lactamase/transpeptidase-like"/>
    <property type="match status" value="1"/>
</dbReference>
<evidence type="ECO:0000256" key="4">
    <source>
        <dbReference type="ARBA" id="ARBA00022729"/>
    </source>
</evidence>
<organism evidence="10 11">
    <name type="scientific">Jiulongibacter sediminis</name>
    <dbReference type="NCBI Taxonomy" id="1605367"/>
    <lineage>
        <taxon>Bacteria</taxon>
        <taxon>Pseudomonadati</taxon>
        <taxon>Bacteroidota</taxon>
        <taxon>Cytophagia</taxon>
        <taxon>Cytophagales</taxon>
        <taxon>Leadbetterellaceae</taxon>
        <taxon>Jiulongibacter</taxon>
    </lineage>
</organism>
<comment type="similarity">
    <text evidence="2 8">Belongs to the class-D beta-lactamase family.</text>
</comment>
<feature type="modified residue" description="N6-carboxylysine" evidence="7">
    <location>
        <position position="83"/>
    </location>
</feature>
<dbReference type="GO" id="GO:0046677">
    <property type="term" value="P:response to antibiotic"/>
    <property type="evidence" value="ECO:0007669"/>
    <property type="project" value="UniProtKB-UniRule"/>
</dbReference>
<keyword evidence="5 8" id="KW-0378">Hydrolase</keyword>
<dbReference type="PROSITE" id="PS00337">
    <property type="entry name" value="BETA_LACTAMASE_D"/>
    <property type="match status" value="1"/>
</dbReference>
<dbReference type="Proteomes" id="UP000050454">
    <property type="component" value="Unassembled WGS sequence"/>
</dbReference>